<comment type="caution">
    <text evidence="2">The sequence shown here is derived from an EMBL/GenBank/DDBJ whole genome shotgun (WGS) entry which is preliminary data.</text>
</comment>
<evidence type="ECO:0000313" key="2">
    <source>
        <dbReference type="EMBL" id="KAJ1200571.1"/>
    </source>
</evidence>
<sequence>MAASRPPGTPGAPRWWDRKTLPSGIQIPVVQKSAGRPWRGEEDAEVNKQAGEDDAGTEGKTVQEDAGTGPHSERSRLEQLTPGENLDEGQGSPETPILLHVPGGAWLQQTYDLPYLLFFPGFPDDAIPPRDRRQADQRPEREKRKEEITSLREKETQGLIEKTDRKDL</sequence>
<reference evidence="2" key="1">
    <citation type="journal article" date="2022" name="bioRxiv">
        <title>Sequencing and chromosome-scale assembly of the giantPleurodeles waltlgenome.</title>
        <authorList>
            <person name="Brown T."/>
            <person name="Elewa A."/>
            <person name="Iarovenko S."/>
            <person name="Subramanian E."/>
            <person name="Araus A.J."/>
            <person name="Petzold A."/>
            <person name="Susuki M."/>
            <person name="Suzuki K.-i.T."/>
            <person name="Hayashi T."/>
            <person name="Toyoda A."/>
            <person name="Oliveira C."/>
            <person name="Osipova E."/>
            <person name="Leigh N.D."/>
            <person name="Simon A."/>
            <person name="Yun M.H."/>
        </authorList>
    </citation>
    <scope>NUCLEOTIDE SEQUENCE</scope>
    <source>
        <strain evidence="2">20211129_DDA</strain>
        <tissue evidence="2">Liver</tissue>
    </source>
</reference>
<gene>
    <name evidence="2" type="ORF">NDU88_004394</name>
</gene>
<feature type="region of interest" description="Disordered" evidence="1">
    <location>
        <begin position="1"/>
        <end position="99"/>
    </location>
</feature>
<feature type="region of interest" description="Disordered" evidence="1">
    <location>
        <begin position="121"/>
        <end position="168"/>
    </location>
</feature>
<organism evidence="2 3">
    <name type="scientific">Pleurodeles waltl</name>
    <name type="common">Iberian ribbed newt</name>
    <dbReference type="NCBI Taxonomy" id="8319"/>
    <lineage>
        <taxon>Eukaryota</taxon>
        <taxon>Metazoa</taxon>
        <taxon>Chordata</taxon>
        <taxon>Craniata</taxon>
        <taxon>Vertebrata</taxon>
        <taxon>Euteleostomi</taxon>
        <taxon>Amphibia</taxon>
        <taxon>Batrachia</taxon>
        <taxon>Caudata</taxon>
        <taxon>Salamandroidea</taxon>
        <taxon>Salamandridae</taxon>
        <taxon>Pleurodelinae</taxon>
        <taxon>Pleurodeles</taxon>
    </lineage>
</organism>
<name>A0AAV7VI48_PLEWA</name>
<dbReference type="Proteomes" id="UP001066276">
    <property type="component" value="Chromosome 2_1"/>
</dbReference>
<protein>
    <submittedName>
        <fullName evidence="2">Uncharacterized protein</fullName>
    </submittedName>
</protein>
<accession>A0AAV7VI48</accession>
<evidence type="ECO:0000256" key="1">
    <source>
        <dbReference type="SAM" id="MobiDB-lite"/>
    </source>
</evidence>
<dbReference type="AlphaFoldDB" id="A0AAV7VI48"/>
<dbReference type="EMBL" id="JANPWB010000003">
    <property type="protein sequence ID" value="KAJ1200571.1"/>
    <property type="molecule type" value="Genomic_DNA"/>
</dbReference>
<feature type="compositionally biased region" description="Basic and acidic residues" evidence="1">
    <location>
        <begin position="127"/>
        <end position="168"/>
    </location>
</feature>
<evidence type="ECO:0000313" key="3">
    <source>
        <dbReference type="Proteomes" id="UP001066276"/>
    </source>
</evidence>
<keyword evidence="3" id="KW-1185">Reference proteome</keyword>
<proteinExistence type="predicted"/>